<feature type="active site" description="N6-AMP-lysine intermediate" evidence="10">
    <location>
        <position position="131"/>
    </location>
</feature>
<dbReference type="Pfam" id="PF03120">
    <property type="entry name" value="OB_DNA_ligase"/>
    <property type="match status" value="1"/>
</dbReference>
<dbReference type="InterPro" id="IPR018239">
    <property type="entry name" value="DNA_ligase_AS"/>
</dbReference>
<evidence type="ECO:0000256" key="7">
    <source>
        <dbReference type="ARBA" id="ARBA00023027"/>
    </source>
</evidence>
<comment type="cofactor">
    <cofactor evidence="10">
        <name>Mg(2+)</name>
        <dbReference type="ChEBI" id="CHEBI:18420"/>
    </cofactor>
    <cofactor evidence="10">
        <name>Mn(2+)</name>
        <dbReference type="ChEBI" id="CHEBI:29035"/>
    </cofactor>
</comment>
<keyword evidence="8 10" id="KW-0234">DNA repair</keyword>
<organism evidence="14 15">
    <name type="scientific">Sphaerimonospora cavernae</name>
    <dbReference type="NCBI Taxonomy" id="1740611"/>
    <lineage>
        <taxon>Bacteria</taxon>
        <taxon>Bacillati</taxon>
        <taxon>Actinomycetota</taxon>
        <taxon>Actinomycetes</taxon>
        <taxon>Streptosporangiales</taxon>
        <taxon>Streptosporangiaceae</taxon>
        <taxon>Sphaerimonospora</taxon>
    </lineage>
</organism>
<keyword evidence="1 10" id="KW-0436">Ligase</keyword>
<dbReference type="PROSITE" id="PS01055">
    <property type="entry name" value="DNA_LIGASE_N1"/>
    <property type="match status" value="1"/>
</dbReference>
<dbReference type="Pfam" id="PF03119">
    <property type="entry name" value="DNA_ligase_ZBD"/>
    <property type="match status" value="1"/>
</dbReference>
<evidence type="ECO:0000256" key="8">
    <source>
        <dbReference type="ARBA" id="ARBA00023204"/>
    </source>
</evidence>
<feature type="binding site" evidence="10">
    <location>
        <position position="152"/>
    </location>
    <ligand>
        <name>NAD(+)</name>
        <dbReference type="ChEBI" id="CHEBI:57540"/>
    </ligand>
</feature>
<dbReference type="RefSeq" id="WP_394300869.1">
    <property type="nucleotide sequence ID" value="NZ_JBHMQT010000014.1"/>
</dbReference>
<dbReference type="EMBL" id="JBHMQT010000014">
    <property type="protein sequence ID" value="MFC0862575.1"/>
    <property type="molecule type" value="Genomic_DNA"/>
</dbReference>
<dbReference type="InterPro" id="IPR013840">
    <property type="entry name" value="DNAligase_N"/>
</dbReference>
<dbReference type="Pfam" id="PF12826">
    <property type="entry name" value="HHH_2"/>
    <property type="match status" value="1"/>
</dbReference>
<dbReference type="InterPro" id="IPR010994">
    <property type="entry name" value="RuvA_2-like"/>
</dbReference>
<dbReference type="Proteomes" id="UP001589870">
    <property type="component" value="Unassembled WGS sequence"/>
</dbReference>
<evidence type="ECO:0000259" key="13">
    <source>
        <dbReference type="PROSITE" id="PS50172"/>
    </source>
</evidence>
<dbReference type="Pfam" id="PF01653">
    <property type="entry name" value="DNA_ligase_aden"/>
    <property type="match status" value="1"/>
</dbReference>
<comment type="catalytic activity">
    <reaction evidence="9 10 11">
        <text>NAD(+) + (deoxyribonucleotide)n-3'-hydroxyl + 5'-phospho-(deoxyribonucleotide)m = (deoxyribonucleotide)n+m + AMP + beta-nicotinamide D-nucleotide.</text>
        <dbReference type="EC" id="6.5.1.2"/>
    </reaction>
</comment>
<proteinExistence type="inferred from homology"/>
<gene>
    <name evidence="10 14" type="primary">ligA</name>
    <name evidence="14" type="ORF">ACFHYQ_09740</name>
</gene>
<evidence type="ECO:0000256" key="5">
    <source>
        <dbReference type="ARBA" id="ARBA00022833"/>
    </source>
</evidence>
<dbReference type="PIRSF" id="PIRSF001604">
    <property type="entry name" value="LigA"/>
    <property type="match status" value="1"/>
</dbReference>
<dbReference type="SMART" id="SM00292">
    <property type="entry name" value="BRCT"/>
    <property type="match status" value="1"/>
</dbReference>
<dbReference type="InterPro" id="IPR001357">
    <property type="entry name" value="BRCT_dom"/>
</dbReference>
<dbReference type="PROSITE" id="PS01056">
    <property type="entry name" value="DNA_LIGASE_N2"/>
    <property type="match status" value="1"/>
</dbReference>
<feature type="binding site" evidence="10">
    <location>
        <position position="427"/>
    </location>
    <ligand>
        <name>Zn(2+)</name>
        <dbReference type="ChEBI" id="CHEBI:29105"/>
    </ligand>
</feature>
<dbReference type="SUPFAM" id="SSF56091">
    <property type="entry name" value="DNA ligase/mRNA capping enzyme, catalytic domain"/>
    <property type="match status" value="1"/>
</dbReference>
<dbReference type="InterPro" id="IPR004150">
    <property type="entry name" value="NAD_DNA_ligase_OB"/>
</dbReference>
<evidence type="ECO:0000256" key="12">
    <source>
        <dbReference type="SAM" id="MobiDB-lite"/>
    </source>
</evidence>
<dbReference type="InterPro" id="IPR041663">
    <property type="entry name" value="DisA/LigA_HHH"/>
</dbReference>
<evidence type="ECO:0000256" key="11">
    <source>
        <dbReference type="RuleBase" id="RU000618"/>
    </source>
</evidence>
<dbReference type="Pfam" id="PF00533">
    <property type="entry name" value="BRCT"/>
    <property type="match status" value="1"/>
</dbReference>
<feature type="binding site" evidence="10">
    <location>
        <position position="189"/>
    </location>
    <ligand>
        <name>NAD(+)</name>
        <dbReference type="ChEBI" id="CHEBI:57540"/>
    </ligand>
</feature>
<protein>
    <recommendedName>
        <fullName evidence="10 11">DNA ligase</fullName>
        <ecNumber evidence="10 11">6.5.1.2</ecNumber>
    </recommendedName>
    <alternativeName>
        <fullName evidence="10">Polydeoxyribonucleotide synthase [NAD(+)]</fullName>
    </alternativeName>
</protein>
<evidence type="ECO:0000256" key="2">
    <source>
        <dbReference type="ARBA" id="ARBA00022705"/>
    </source>
</evidence>
<keyword evidence="15" id="KW-1185">Reference proteome</keyword>
<dbReference type="PANTHER" id="PTHR23389:SF9">
    <property type="entry name" value="DNA LIGASE"/>
    <property type="match status" value="1"/>
</dbReference>
<keyword evidence="3 10" id="KW-0479">Metal-binding</keyword>
<evidence type="ECO:0000256" key="3">
    <source>
        <dbReference type="ARBA" id="ARBA00022723"/>
    </source>
</evidence>
<feature type="binding site" evidence="10">
    <location>
        <begin position="49"/>
        <end position="53"/>
    </location>
    <ligand>
        <name>NAD(+)</name>
        <dbReference type="ChEBI" id="CHEBI:57540"/>
    </ligand>
</feature>
<comment type="caution">
    <text evidence="14">The sequence shown here is derived from an EMBL/GenBank/DDBJ whole genome shotgun (WGS) entry which is preliminary data.</text>
</comment>
<dbReference type="InterPro" id="IPR001679">
    <property type="entry name" value="DNA_ligase"/>
</dbReference>
<evidence type="ECO:0000313" key="14">
    <source>
        <dbReference type="EMBL" id="MFC0862575.1"/>
    </source>
</evidence>
<evidence type="ECO:0000313" key="15">
    <source>
        <dbReference type="Proteomes" id="UP001589870"/>
    </source>
</evidence>
<keyword evidence="5 10" id="KW-0862">Zinc</keyword>
<keyword evidence="10" id="KW-0464">Manganese</keyword>
<keyword evidence="6 10" id="KW-0460">Magnesium</keyword>
<feature type="binding site" evidence="10">
    <location>
        <position position="443"/>
    </location>
    <ligand>
        <name>Zn(2+)</name>
        <dbReference type="ChEBI" id="CHEBI:29105"/>
    </ligand>
</feature>
<feature type="binding site" evidence="10">
    <location>
        <position position="330"/>
    </location>
    <ligand>
        <name>NAD(+)</name>
        <dbReference type="ChEBI" id="CHEBI:57540"/>
    </ligand>
</feature>
<reference evidence="14 15" key="1">
    <citation type="submission" date="2024-09" db="EMBL/GenBank/DDBJ databases">
        <authorList>
            <person name="Sun Q."/>
            <person name="Mori K."/>
        </authorList>
    </citation>
    <scope>NUCLEOTIDE SEQUENCE [LARGE SCALE GENOMIC DNA]</scope>
    <source>
        <strain evidence="14 15">TBRC 1851</strain>
    </source>
</reference>
<evidence type="ECO:0000256" key="6">
    <source>
        <dbReference type="ARBA" id="ARBA00022842"/>
    </source>
</evidence>
<dbReference type="InterPro" id="IPR033136">
    <property type="entry name" value="DNA_ligase_CS"/>
</dbReference>
<keyword evidence="4 10" id="KW-0227">DNA damage</keyword>
<evidence type="ECO:0000256" key="1">
    <source>
        <dbReference type="ARBA" id="ARBA00022598"/>
    </source>
</evidence>
<dbReference type="Gene3D" id="1.10.150.20">
    <property type="entry name" value="5' to 3' exonuclease, C-terminal subdomain"/>
    <property type="match status" value="2"/>
</dbReference>
<dbReference type="Gene3D" id="6.20.10.30">
    <property type="match status" value="1"/>
</dbReference>
<feature type="binding site" evidence="10">
    <location>
        <position position="306"/>
    </location>
    <ligand>
        <name>NAD(+)</name>
        <dbReference type="ChEBI" id="CHEBI:57540"/>
    </ligand>
</feature>
<dbReference type="Gene3D" id="3.40.50.10190">
    <property type="entry name" value="BRCT domain"/>
    <property type="match status" value="1"/>
</dbReference>
<dbReference type="SUPFAM" id="SSF52113">
    <property type="entry name" value="BRCT domain"/>
    <property type="match status" value="1"/>
</dbReference>
<dbReference type="InterPro" id="IPR013839">
    <property type="entry name" value="DNAligase_adenylation"/>
</dbReference>
<keyword evidence="7 10" id="KW-0520">NAD</keyword>
<dbReference type="NCBIfam" id="NF005932">
    <property type="entry name" value="PRK07956.1"/>
    <property type="match status" value="1"/>
</dbReference>
<evidence type="ECO:0000256" key="10">
    <source>
        <dbReference type="HAMAP-Rule" id="MF_01588"/>
    </source>
</evidence>
<dbReference type="EC" id="6.5.1.2" evidence="10 11"/>
<dbReference type="HAMAP" id="MF_01588">
    <property type="entry name" value="DNA_ligase_A"/>
    <property type="match status" value="1"/>
</dbReference>
<evidence type="ECO:0000256" key="4">
    <source>
        <dbReference type="ARBA" id="ARBA00022763"/>
    </source>
</evidence>
<feature type="domain" description="BRCT" evidence="13">
    <location>
        <begin position="643"/>
        <end position="713"/>
    </location>
</feature>
<dbReference type="CDD" id="cd17748">
    <property type="entry name" value="BRCT_DNA_ligase_like"/>
    <property type="match status" value="1"/>
</dbReference>
<feature type="binding site" evidence="10">
    <location>
        <position position="129"/>
    </location>
    <ligand>
        <name>NAD(+)</name>
        <dbReference type="ChEBI" id="CHEBI:57540"/>
    </ligand>
</feature>
<dbReference type="SUPFAM" id="SSF47781">
    <property type="entry name" value="RuvA domain 2-like"/>
    <property type="match status" value="1"/>
</dbReference>
<dbReference type="SUPFAM" id="SSF50249">
    <property type="entry name" value="Nucleic acid-binding proteins"/>
    <property type="match status" value="1"/>
</dbReference>
<dbReference type="GO" id="GO:0003911">
    <property type="term" value="F:DNA ligase (NAD+) activity"/>
    <property type="evidence" value="ECO:0007669"/>
    <property type="project" value="UniProtKB-EC"/>
</dbReference>
<dbReference type="Gene3D" id="3.30.470.30">
    <property type="entry name" value="DNA ligase/mRNA capping enzyme"/>
    <property type="match status" value="1"/>
</dbReference>
<keyword evidence="2 10" id="KW-0235">DNA replication</keyword>
<dbReference type="PROSITE" id="PS50172">
    <property type="entry name" value="BRCT"/>
    <property type="match status" value="1"/>
</dbReference>
<feature type="binding site" evidence="10">
    <location>
        <begin position="98"/>
        <end position="99"/>
    </location>
    <ligand>
        <name>NAD(+)</name>
        <dbReference type="ChEBI" id="CHEBI:57540"/>
    </ligand>
</feature>
<dbReference type="InterPro" id="IPR036420">
    <property type="entry name" value="BRCT_dom_sf"/>
</dbReference>
<dbReference type="NCBIfam" id="TIGR00575">
    <property type="entry name" value="dnlj"/>
    <property type="match status" value="1"/>
</dbReference>
<dbReference type="Gene3D" id="1.10.287.610">
    <property type="entry name" value="Helix hairpin bin"/>
    <property type="match status" value="1"/>
</dbReference>
<dbReference type="InterPro" id="IPR004149">
    <property type="entry name" value="Znf_DNAligase_C4"/>
</dbReference>
<feature type="region of interest" description="Disordered" evidence="12">
    <location>
        <begin position="208"/>
        <end position="227"/>
    </location>
</feature>
<dbReference type="Gene3D" id="2.40.50.140">
    <property type="entry name" value="Nucleic acid-binding proteins"/>
    <property type="match status" value="1"/>
</dbReference>
<comment type="similarity">
    <text evidence="10">Belongs to the NAD-dependent DNA ligase family. LigA subfamily.</text>
</comment>
<dbReference type="CDD" id="cd00114">
    <property type="entry name" value="LIGANc"/>
    <property type="match status" value="1"/>
</dbReference>
<dbReference type="PANTHER" id="PTHR23389">
    <property type="entry name" value="CHROMOSOME TRANSMISSION FIDELITY FACTOR 18"/>
    <property type="match status" value="1"/>
</dbReference>
<dbReference type="InterPro" id="IPR012340">
    <property type="entry name" value="NA-bd_OB-fold"/>
</dbReference>
<sequence>MPVEGVSAVPGVSVEAAPAAARERHAELAELIEDANWRYYVLDSPTVSDAEYDTWMREIRALEEEHPDLRTPDSPTQKVGAPISTEFAPVAHLQRMESLDNAFDDEELAGWEARARRLIEADPGPYLCELKIDGLAVALVYEKGRLIRGATRGDGRTGDDITPNVRTLRDVPDRLTGDDVPDLVEVRGEVFLPVEGFKRLNEQLMDAGRPPFANPRNSAAGSLRQKDPRVTAQRPLRLIVHGVGKWEGAESPKSQSEMYERLASWGLPVSDRFRIVETLDEVREYIGYYNEHRHDPEYEIDGVVVKVNRIAVQRQLGSTSRAPRWAVAFKYPPEEVTTKLLDIQVGVGRTGRVTPYGVMTPIVVSGSTVERATLHNAFEVERKGVLIGDTVVLRKAGDVIPEIVGPVADLRDGTEREFVMPTHCPECGTELAYEREGDADLRCPNTRACPAQLRERIFFAAGRNAFDIEGLGYVAATALTQPLPPQEPPVRTEADLFDLTMDRLLPIRSVVRDPDTGLPKTDPKTGEPKEVTFFANKSGDPSKNAEKMLEQLEKAKTQPLWRVLVALSIRHIGPPTARALADEFRSLDAIAAASEEELAAVEDIGPRVAATIREWFEVDWHREIVDRWRAAGVRMADEAPAGLEVRTLEGLTFVVTGTLTDFSRDEASEAITGRGGKVTSSVSKKTGFVVVGDNPGSKYDKAVKLGIPILNEEGFHVLLEKGPDAARPLAVTPEEEA</sequence>
<dbReference type="SMART" id="SM00532">
    <property type="entry name" value="LIGANc"/>
    <property type="match status" value="1"/>
</dbReference>
<evidence type="ECO:0000256" key="9">
    <source>
        <dbReference type="ARBA" id="ARBA00034005"/>
    </source>
</evidence>
<feature type="binding site" evidence="10">
    <location>
        <position position="449"/>
    </location>
    <ligand>
        <name>Zn(2+)</name>
        <dbReference type="ChEBI" id="CHEBI:29105"/>
    </ligand>
</feature>
<accession>A0ABV6U2B8</accession>
<comment type="function">
    <text evidence="10">DNA ligase that catalyzes the formation of phosphodiester linkages between 5'-phosphoryl and 3'-hydroxyl groups in double-stranded DNA using NAD as a coenzyme and as the energy source for the reaction. It is essential for DNA replication and repair of damaged DNA.</text>
</comment>
<name>A0ABV6U2B8_9ACTN</name>
<feature type="binding site" evidence="10">
    <location>
        <position position="424"/>
    </location>
    <ligand>
        <name>Zn(2+)</name>
        <dbReference type="ChEBI" id="CHEBI:29105"/>
    </ligand>
</feature>